<evidence type="ECO:0000313" key="5">
    <source>
        <dbReference type="Proteomes" id="UP001354931"/>
    </source>
</evidence>
<reference evidence="4 5" key="1">
    <citation type="submission" date="2022-10" db="EMBL/GenBank/DDBJ databases">
        <authorList>
            <person name="Xie J."/>
            <person name="Shen N."/>
        </authorList>
    </citation>
    <scope>NUCLEOTIDE SEQUENCE [LARGE SCALE GENOMIC DNA]</scope>
    <source>
        <strain evidence="4 5">YIM65594</strain>
    </source>
</reference>
<keyword evidence="2" id="KW-1133">Transmembrane helix</keyword>
<keyword evidence="3" id="KW-0732">Signal</keyword>
<feature type="transmembrane region" description="Helical" evidence="2">
    <location>
        <begin position="224"/>
        <end position="245"/>
    </location>
</feature>
<accession>A0ABU6FGJ4</accession>
<comment type="caution">
    <text evidence="4">The sequence shown here is derived from an EMBL/GenBank/DDBJ whole genome shotgun (WGS) entry which is preliminary data.</text>
</comment>
<feature type="signal peptide" evidence="3">
    <location>
        <begin position="1"/>
        <end position="30"/>
    </location>
</feature>
<organism evidence="4 5">
    <name type="scientific">Streptomyces endophyticus</name>
    <dbReference type="NCBI Taxonomy" id="714166"/>
    <lineage>
        <taxon>Bacteria</taxon>
        <taxon>Bacillati</taxon>
        <taxon>Actinomycetota</taxon>
        <taxon>Actinomycetes</taxon>
        <taxon>Kitasatosporales</taxon>
        <taxon>Streptomycetaceae</taxon>
        <taxon>Streptomyces</taxon>
    </lineage>
</organism>
<evidence type="ECO:0000256" key="1">
    <source>
        <dbReference type="SAM" id="MobiDB-lite"/>
    </source>
</evidence>
<feature type="chain" id="PRO_5047298892" evidence="3">
    <location>
        <begin position="31"/>
        <end position="254"/>
    </location>
</feature>
<name>A0ABU6FGJ4_9ACTN</name>
<gene>
    <name evidence="4" type="ORF">OKJ99_36355</name>
</gene>
<evidence type="ECO:0000313" key="4">
    <source>
        <dbReference type="EMBL" id="MEB8342979.1"/>
    </source>
</evidence>
<dbReference type="Proteomes" id="UP001354931">
    <property type="component" value="Unassembled WGS sequence"/>
</dbReference>
<dbReference type="NCBIfam" id="TIGR01167">
    <property type="entry name" value="LPXTG_anchor"/>
    <property type="match status" value="1"/>
</dbReference>
<keyword evidence="5" id="KW-1185">Reference proteome</keyword>
<protein>
    <submittedName>
        <fullName evidence="4">LPXTG cell wall anchor domain-containing protein</fullName>
    </submittedName>
</protein>
<dbReference type="EMBL" id="JAOZYC010000175">
    <property type="protein sequence ID" value="MEB8342979.1"/>
    <property type="molecule type" value="Genomic_DNA"/>
</dbReference>
<proteinExistence type="predicted"/>
<sequence length="254" mass="25294">MSSRRQIKIAGSLCAAAVTAFMVLPGAALADDGPGPGSGEGGKPVDAAPSGVKLTTALPKKISADNSTGQTENLIASVSNQGSKGSGRIFLAVVGFDGLVVKDVPNCTAIPENKLPKGSNSGFSCPIDNLRAGKTQSYKVAATFDLKKTGKICLPVQSGDTKKTFWQQGPVPFGTTSPSPNAPVTPLLLGTENKPAAPAGDKGDKGGGGGNDQGNLPSTGVGDAALPLGAVGAALIAAGGAGLWWTRRDSSEAL</sequence>
<keyword evidence="2" id="KW-0812">Transmembrane</keyword>
<evidence type="ECO:0000256" key="2">
    <source>
        <dbReference type="SAM" id="Phobius"/>
    </source>
</evidence>
<keyword evidence="2" id="KW-0472">Membrane</keyword>
<dbReference type="RefSeq" id="WP_326022578.1">
    <property type="nucleotide sequence ID" value="NZ_JAOZYC010000175.1"/>
</dbReference>
<feature type="region of interest" description="Disordered" evidence="1">
    <location>
        <begin position="172"/>
        <end position="220"/>
    </location>
</feature>
<evidence type="ECO:0000256" key="3">
    <source>
        <dbReference type="SAM" id="SignalP"/>
    </source>
</evidence>